<feature type="transmembrane region" description="Helical" evidence="16">
    <location>
        <begin position="12"/>
        <end position="33"/>
    </location>
</feature>
<comment type="pathway">
    <text evidence="3">Protein modification; protein glycosylation.</text>
</comment>
<dbReference type="Gene3D" id="3.90.550.50">
    <property type="match status" value="1"/>
</dbReference>
<comment type="subcellular location">
    <subcellularLocation>
        <location evidence="2 16">Golgi apparatus membrane</location>
        <topology evidence="2 16">Single-pass type II membrane protein</topology>
    </subcellularLocation>
</comment>
<keyword evidence="10 16" id="KW-0333">Golgi apparatus</keyword>
<evidence type="ECO:0000256" key="8">
    <source>
        <dbReference type="ARBA" id="ARBA00022968"/>
    </source>
</evidence>
<dbReference type="InterPro" id="IPR002659">
    <property type="entry name" value="Glyco_trans_31"/>
</dbReference>
<evidence type="ECO:0000256" key="1">
    <source>
        <dbReference type="ARBA" id="ARBA00001936"/>
    </source>
</evidence>
<evidence type="ECO:0000256" key="15">
    <source>
        <dbReference type="ARBA" id="ARBA00065824"/>
    </source>
</evidence>
<dbReference type="Proteomes" id="UP001346869">
    <property type="component" value="Unassembled WGS sequence"/>
</dbReference>
<organism evidence="17 18">
    <name type="scientific">Eleginops maclovinus</name>
    <name type="common">Patagonian blennie</name>
    <name type="synonym">Eleginus maclovinus</name>
    <dbReference type="NCBI Taxonomy" id="56733"/>
    <lineage>
        <taxon>Eukaryota</taxon>
        <taxon>Metazoa</taxon>
        <taxon>Chordata</taxon>
        <taxon>Craniata</taxon>
        <taxon>Vertebrata</taxon>
        <taxon>Euteleostomi</taxon>
        <taxon>Actinopterygii</taxon>
        <taxon>Neopterygii</taxon>
        <taxon>Teleostei</taxon>
        <taxon>Neoteleostei</taxon>
        <taxon>Acanthomorphata</taxon>
        <taxon>Eupercaria</taxon>
        <taxon>Perciformes</taxon>
        <taxon>Notothenioidei</taxon>
        <taxon>Eleginopidae</taxon>
        <taxon>Eleginops</taxon>
    </lineage>
</organism>
<dbReference type="EMBL" id="JAUZQC010000010">
    <property type="protein sequence ID" value="KAK5865174.1"/>
    <property type="molecule type" value="Genomic_DNA"/>
</dbReference>
<comment type="subunit">
    <text evidence="15">Interacts with B3GNT8; this interaction greatly increases B3GNT2 catalytic activity, independently of B3GNT8 enzymatic activity.</text>
</comment>
<dbReference type="PANTHER" id="PTHR11214:SF234">
    <property type="entry name" value="HEXOSYLTRANSFERASE"/>
    <property type="match status" value="1"/>
</dbReference>
<dbReference type="Pfam" id="PF01762">
    <property type="entry name" value="Galactosyl_T"/>
    <property type="match status" value="1"/>
</dbReference>
<comment type="catalytic activity">
    <reaction evidence="14">
        <text>a beta-D-galactosyl-(1-&gt;4)-N-acetyl-beta-D-glucosaminyl derivative + UDP-N-acetyl-alpha-D-glucosamine = an N-acetyl-beta-D-glucosaminyl-(1-&gt;3)-beta-D-galactosyl-(1-&gt;4)-N-acetyl-beta-D-glucosaminyl derivative + UDP + H(+)</text>
        <dbReference type="Rhea" id="RHEA:14389"/>
        <dbReference type="ChEBI" id="CHEBI:15378"/>
        <dbReference type="ChEBI" id="CHEBI:57705"/>
        <dbReference type="ChEBI" id="CHEBI:58223"/>
        <dbReference type="ChEBI" id="CHEBI:133507"/>
        <dbReference type="ChEBI" id="CHEBI:134090"/>
        <dbReference type="EC" id="2.4.1.149"/>
    </reaction>
</comment>
<comment type="caution">
    <text evidence="17">The sequence shown here is derived from an EMBL/GenBank/DDBJ whole genome shotgun (WGS) entry which is preliminary data.</text>
</comment>
<dbReference type="PANTHER" id="PTHR11214">
    <property type="entry name" value="BETA-1,3-N-ACETYLGLUCOSAMINYLTRANSFERASE"/>
    <property type="match status" value="1"/>
</dbReference>
<keyword evidence="11 16" id="KW-0472">Membrane</keyword>
<dbReference type="AlphaFoldDB" id="A0AAN7XRB8"/>
<keyword evidence="7 16" id="KW-0812">Transmembrane</keyword>
<keyword evidence="9 16" id="KW-1133">Transmembrane helix</keyword>
<keyword evidence="8 16" id="KW-0735">Signal-anchor</keyword>
<dbReference type="FunFam" id="3.90.550.50:FF:000010">
    <property type="entry name" value="Hexosyltransferase"/>
    <property type="match status" value="1"/>
</dbReference>
<dbReference type="GO" id="GO:0030311">
    <property type="term" value="P:poly-N-acetyllactosamine biosynthetic process"/>
    <property type="evidence" value="ECO:0007669"/>
    <property type="project" value="TreeGrafter"/>
</dbReference>
<reference evidence="17 18" key="2">
    <citation type="journal article" date="2023" name="Mol. Biol. Evol.">
        <title>Genomics of Secondarily Temperate Adaptation in the Only Non-Antarctic Icefish.</title>
        <authorList>
            <person name="Rivera-Colon A.G."/>
            <person name="Rayamajhi N."/>
            <person name="Minhas B.F."/>
            <person name="Madrigal G."/>
            <person name="Bilyk K.T."/>
            <person name="Yoon V."/>
            <person name="Hune M."/>
            <person name="Gregory S."/>
            <person name="Cheng C.H.C."/>
            <person name="Catchen J.M."/>
        </authorList>
    </citation>
    <scope>NUCLEOTIDE SEQUENCE [LARGE SCALE GENOMIC DNA]</scope>
    <source>
        <strain evidence="17">JMC-PN-2008</strain>
    </source>
</reference>
<dbReference type="GO" id="GO:0006493">
    <property type="term" value="P:protein O-linked glycosylation"/>
    <property type="evidence" value="ECO:0007669"/>
    <property type="project" value="TreeGrafter"/>
</dbReference>
<evidence type="ECO:0000256" key="3">
    <source>
        <dbReference type="ARBA" id="ARBA00004922"/>
    </source>
</evidence>
<proteinExistence type="inferred from homology"/>
<keyword evidence="6" id="KW-0808">Transferase</keyword>
<evidence type="ECO:0000256" key="12">
    <source>
        <dbReference type="ARBA" id="ARBA00023180"/>
    </source>
</evidence>
<evidence type="ECO:0000256" key="13">
    <source>
        <dbReference type="ARBA" id="ARBA00023211"/>
    </source>
</evidence>
<keyword evidence="13" id="KW-0464">Manganese</keyword>
<accession>A0AAN7XRB8</accession>
<keyword evidence="5 16" id="KW-0328">Glycosyltransferase</keyword>
<evidence type="ECO:0000256" key="9">
    <source>
        <dbReference type="ARBA" id="ARBA00022989"/>
    </source>
</evidence>
<dbReference type="EC" id="2.4.1.-" evidence="16"/>
<keyword evidence="12" id="KW-0325">Glycoprotein</keyword>
<sequence length="452" mass="51583">MANCFCHWRRALICVCTPFISLALLLVYIMVMLCTAISSVPGTMPQNPHFVAPGTFKNESYAPLPKSFWDTNLPGQAIWNRLQLTIERRFNPILRPNKRMRGFKNSICNESILKNVYSEVTDANKNDDNLPQQIKDFQRYMHRRDYPLLLQPDGVCGAGAQDEKEPPLLLLAIKSTLLNFKNRHVIRQTWGQGGWVDGHKRNSNGGGYVRRVFLLGKENTDELGVDLSEILQMESKRYGDLLQWDFRDTFFNLTLKDVLFWKWFSSSCGQTSFVFKGDDDVFVNTPNMLSYLKGEIKKLQAHETMKGFMVGDVIVSALPNRANKSKYYVPESFFKGQYPSYAGGGGVVYSGLLAKRLHDVSERVTLYPIDDVYVGMCMVRLNAGPVHHPAFLTFDFRGKEEDQLCSYHGILLVHRRLPNQVLKLWANMKQTEAQCLDMPLRGADRRNTTAVS</sequence>
<evidence type="ECO:0000256" key="4">
    <source>
        <dbReference type="ARBA" id="ARBA00008661"/>
    </source>
</evidence>
<evidence type="ECO:0000256" key="14">
    <source>
        <dbReference type="ARBA" id="ARBA00050470"/>
    </source>
</evidence>
<name>A0AAN7XRB8_ELEMC</name>
<gene>
    <name evidence="17" type="ORF">PBY51_016361</name>
</gene>
<evidence type="ECO:0000256" key="6">
    <source>
        <dbReference type="ARBA" id="ARBA00022679"/>
    </source>
</evidence>
<evidence type="ECO:0000256" key="2">
    <source>
        <dbReference type="ARBA" id="ARBA00004323"/>
    </source>
</evidence>
<evidence type="ECO:0000313" key="18">
    <source>
        <dbReference type="Proteomes" id="UP001346869"/>
    </source>
</evidence>
<evidence type="ECO:0000256" key="7">
    <source>
        <dbReference type="ARBA" id="ARBA00022692"/>
    </source>
</evidence>
<evidence type="ECO:0000256" key="10">
    <source>
        <dbReference type="ARBA" id="ARBA00023034"/>
    </source>
</evidence>
<comment type="similarity">
    <text evidence="4 16">Belongs to the glycosyltransferase 31 family.</text>
</comment>
<dbReference type="GO" id="GO:0000139">
    <property type="term" value="C:Golgi membrane"/>
    <property type="evidence" value="ECO:0007669"/>
    <property type="project" value="UniProtKB-SubCell"/>
</dbReference>
<evidence type="ECO:0000313" key="17">
    <source>
        <dbReference type="EMBL" id="KAK5865174.1"/>
    </source>
</evidence>
<keyword evidence="18" id="KW-1185">Reference proteome</keyword>
<comment type="cofactor">
    <cofactor evidence="1">
        <name>Mn(2+)</name>
        <dbReference type="ChEBI" id="CHEBI:29035"/>
    </cofactor>
</comment>
<evidence type="ECO:0000256" key="11">
    <source>
        <dbReference type="ARBA" id="ARBA00023136"/>
    </source>
</evidence>
<evidence type="ECO:0000256" key="5">
    <source>
        <dbReference type="ARBA" id="ARBA00022676"/>
    </source>
</evidence>
<dbReference type="GO" id="GO:0008532">
    <property type="term" value="F:N-acetyllactosaminide beta-1,3-N-acetylglucosaminyltransferase activity"/>
    <property type="evidence" value="ECO:0007669"/>
    <property type="project" value="UniProtKB-EC"/>
</dbReference>
<evidence type="ECO:0000256" key="16">
    <source>
        <dbReference type="RuleBase" id="RU363063"/>
    </source>
</evidence>
<protein>
    <recommendedName>
        <fullName evidence="16">Hexosyltransferase</fullName>
        <ecNumber evidence="16">2.4.1.-</ecNumber>
    </recommendedName>
</protein>
<reference evidence="17 18" key="1">
    <citation type="journal article" date="2023" name="Genes (Basel)">
        <title>Chromosome-Level Genome Assembly and Circadian Gene Repertoire of the Patagonia Blennie Eleginops maclovinus-The Closest Ancestral Proxy of Antarctic Cryonotothenioids.</title>
        <authorList>
            <person name="Cheng C.C."/>
            <person name="Rivera-Colon A.G."/>
            <person name="Minhas B.F."/>
            <person name="Wilson L."/>
            <person name="Rayamajhi N."/>
            <person name="Vargas-Chacoff L."/>
            <person name="Catchen J.M."/>
        </authorList>
    </citation>
    <scope>NUCLEOTIDE SEQUENCE [LARGE SCALE GENOMIC DNA]</scope>
    <source>
        <strain evidence="17">JMC-PN-2008</strain>
    </source>
</reference>